<gene>
    <name evidence="6" type="ORF">RM573_09420</name>
</gene>
<dbReference type="RefSeq" id="WP_311580757.1">
    <property type="nucleotide sequence ID" value="NZ_JAVRIF010000004.1"/>
</dbReference>
<dbReference type="PANTHER" id="PTHR43630">
    <property type="entry name" value="POLY-BETA-1,6-N-ACETYL-D-GLUCOSAMINE SYNTHASE"/>
    <property type="match status" value="1"/>
</dbReference>
<name>A0ABU3A1Q4_9GAMM</name>
<keyword evidence="4" id="KW-1133">Transmembrane helix</keyword>
<dbReference type="EMBL" id="JAVRIF010000004">
    <property type="protein sequence ID" value="MDT0603813.1"/>
    <property type="molecule type" value="Genomic_DNA"/>
</dbReference>
<sequence>MVTVFWISVFLLVYSYFIYPLILKIFVKPEEIELREPECLPSVDIIIAAYNEESCIKERIENALAQDYKGALQLLVASDGSQDSTGDIIESFLEDNVKAFNFSKNRGKISVLNDLVEKSEADLLVFTDANTYFNTDAVTTLVNSFYENVGAVSGELILETEDGNQNLDGLYWRYEQFLKKCESKLGSLLGANGAIYALKRELYQTLPIDTIVDDFCIVMNVKKQGYDVLYNDNAIAKEEVAPSLDDEYGRRVRIGIGNYKALIANLWALSPAQGGMSWCYWSHKVIRWFAPHFMLLAFISNLMLIAQPFYGVIFAMQVIFYLIAWQGQKQINAGIQVKGIVAIISFFVSMNVALGQGFIRFCKGHKNGGWKRTPRGGELK</sequence>
<feature type="transmembrane region" description="Helical" evidence="4">
    <location>
        <begin position="6"/>
        <end position="27"/>
    </location>
</feature>
<dbReference type="Pfam" id="PF00535">
    <property type="entry name" value="Glycos_transf_2"/>
    <property type="match status" value="1"/>
</dbReference>
<feature type="transmembrane region" description="Helical" evidence="4">
    <location>
        <begin position="339"/>
        <end position="359"/>
    </location>
</feature>
<feature type="domain" description="Glycosyltransferase 2-like" evidence="5">
    <location>
        <begin position="45"/>
        <end position="170"/>
    </location>
</feature>
<keyword evidence="4" id="KW-0812">Transmembrane</keyword>
<dbReference type="InterPro" id="IPR029044">
    <property type="entry name" value="Nucleotide-diphossugar_trans"/>
</dbReference>
<dbReference type="SUPFAM" id="SSF53448">
    <property type="entry name" value="Nucleotide-diphospho-sugar transferases"/>
    <property type="match status" value="1"/>
</dbReference>
<keyword evidence="3" id="KW-0808">Transferase</keyword>
<organism evidence="6 7">
    <name type="scientific">Thalassotalea castellviae</name>
    <dbReference type="NCBI Taxonomy" id="3075612"/>
    <lineage>
        <taxon>Bacteria</taxon>
        <taxon>Pseudomonadati</taxon>
        <taxon>Pseudomonadota</taxon>
        <taxon>Gammaproteobacteria</taxon>
        <taxon>Alteromonadales</taxon>
        <taxon>Colwelliaceae</taxon>
        <taxon>Thalassotalea</taxon>
    </lineage>
</organism>
<evidence type="ECO:0000256" key="1">
    <source>
        <dbReference type="ARBA" id="ARBA00006739"/>
    </source>
</evidence>
<dbReference type="Gene3D" id="3.90.550.10">
    <property type="entry name" value="Spore Coat Polysaccharide Biosynthesis Protein SpsA, Chain A"/>
    <property type="match status" value="1"/>
</dbReference>
<feature type="transmembrane region" description="Helical" evidence="4">
    <location>
        <begin position="309"/>
        <end position="327"/>
    </location>
</feature>
<comment type="caution">
    <text evidence="6">The sequence shown here is derived from an EMBL/GenBank/DDBJ whole genome shotgun (WGS) entry which is preliminary data.</text>
</comment>
<keyword evidence="2" id="KW-0328">Glycosyltransferase</keyword>
<dbReference type="InterPro" id="IPR001173">
    <property type="entry name" value="Glyco_trans_2-like"/>
</dbReference>
<dbReference type="Proteomes" id="UP001266357">
    <property type="component" value="Unassembled WGS sequence"/>
</dbReference>
<keyword evidence="7" id="KW-1185">Reference proteome</keyword>
<evidence type="ECO:0000256" key="4">
    <source>
        <dbReference type="SAM" id="Phobius"/>
    </source>
</evidence>
<comment type="similarity">
    <text evidence="1">Belongs to the glycosyltransferase 2 family.</text>
</comment>
<accession>A0ABU3A1Q4</accession>
<proteinExistence type="inferred from homology"/>
<evidence type="ECO:0000313" key="7">
    <source>
        <dbReference type="Proteomes" id="UP001266357"/>
    </source>
</evidence>
<evidence type="ECO:0000256" key="3">
    <source>
        <dbReference type="ARBA" id="ARBA00022679"/>
    </source>
</evidence>
<evidence type="ECO:0000259" key="5">
    <source>
        <dbReference type="Pfam" id="PF00535"/>
    </source>
</evidence>
<dbReference type="CDD" id="cd06439">
    <property type="entry name" value="CESA_like_1"/>
    <property type="match status" value="1"/>
</dbReference>
<keyword evidence="4" id="KW-0472">Membrane</keyword>
<evidence type="ECO:0000313" key="6">
    <source>
        <dbReference type="EMBL" id="MDT0603813.1"/>
    </source>
</evidence>
<dbReference type="PANTHER" id="PTHR43630:SF1">
    <property type="entry name" value="POLY-BETA-1,6-N-ACETYL-D-GLUCOSAMINE SYNTHASE"/>
    <property type="match status" value="1"/>
</dbReference>
<evidence type="ECO:0000256" key="2">
    <source>
        <dbReference type="ARBA" id="ARBA00022676"/>
    </source>
</evidence>
<reference evidence="6 7" key="1">
    <citation type="submission" date="2023-09" db="EMBL/GenBank/DDBJ databases">
        <authorList>
            <person name="Rey-Velasco X."/>
        </authorList>
    </citation>
    <scope>NUCLEOTIDE SEQUENCE [LARGE SCALE GENOMIC DNA]</scope>
    <source>
        <strain evidence="6 7">W431</strain>
    </source>
</reference>
<protein>
    <submittedName>
        <fullName evidence="6">Glycosyltransferase family 2 protein</fullName>
    </submittedName>
</protein>